<dbReference type="CDD" id="cd22823">
    <property type="entry name" value="Gal_Rha_Lectin"/>
    <property type="match status" value="1"/>
</dbReference>
<keyword evidence="2" id="KW-0732">Signal</keyword>
<dbReference type="InterPro" id="IPR043159">
    <property type="entry name" value="Lectin_gal-bd_sf"/>
</dbReference>
<sequence length="536" mass="58439">MFVTGVLAIALYSAGASAQIGYPPFRIFPPTCSMACENDQLNLRCWRDMNVHVDNVFWGSWNSAPNNDYFANVSRGYNCGLGYATCYKPEGLEDAKNAVMDSCEGQTKCEFQVTRDALGNPCKYEGSAAYVLKVCYRCAVGRGGDSHRVHHGSTRKPGDKGKNGNGTTTVATTTRKPRPKCKELGDDDNSEIKRNGKKMRLRCDEDESIDIKVAVFGKKKKGCRRSTLHIENIANRKKTFKTVYKQCQGWRKCTVPVIPKHFGRHRAKKQTFLQVVYTCSDIKLHKNLGVAECSGRDRIFLHSVNMQNCQKYMVETCERKKKCNLQYCQGTSQYSCQKPRKYRRERRDDDDDDSGGGDGGNGDGGDDGGGRGKGRGKKKGEGRGKGRGKGKGRRKGRDDSGDSDGGNSDGGDSDGDDSDGSESDGSGGGKGKGKGREDSGDSDGGDSDGDDSDGDGSDGDDSDESSDSKESHYTPRYPNVTRPPARPACFYSFTNNVWRSSDPKCPPYSVCLLNQNTKQCVAVNGTTLQGAGVKKD</sequence>
<dbReference type="InterPro" id="IPR000922">
    <property type="entry name" value="Lectin_gal-bd_dom"/>
</dbReference>
<feature type="compositionally biased region" description="Basic residues" evidence="1">
    <location>
        <begin position="385"/>
        <end position="395"/>
    </location>
</feature>
<dbReference type="GO" id="GO:0030246">
    <property type="term" value="F:carbohydrate binding"/>
    <property type="evidence" value="ECO:0007669"/>
    <property type="project" value="InterPro"/>
</dbReference>
<keyword evidence="4" id="KW-1185">Reference proteome</keyword>
<feature type="chain" id="PRO_5043377638" evidence="2">
    <location>
        <begin position="19"/>
        <end position="536"/>
    </location>
</feature>
<feature type="region of interest" description="Disordered" evidence="1">
    <location>
        <begin position="338"/>
        <end position="485"/>
    </location>
</feature>
<feature type="signal peptide" evidence="2">
    <location>
        <begin position="1"/>
        <end position="18"/>
    </location>
</feature>
<feature type="region of interest" description="Disordered" evidence="1">
    <location>
        <begin position="145"/>
        <end position="176"/>
    </location>
</feature>
<dbReference type="Proteomes" id="UP000466442">
    <property type="component" value="Unassembled WGS sequence"/>
</dbReference>
<dbReference type="AlphaFoldDB" id="A0A6A4JAL7"/>
<reference evidence="3" key="1">
    <citation type="journal article" date="2021" name="Mol. Ecol. Resour.">
        <title>Apolygus lucorum genome provides insights into omnivorousness and mesophyll feeding.</title>
        <authorList>
            <person name="Liu Y."/>
            <person name="Liu H."/>
            <person name="Wang H."/>
            <person name="Huang T."/>
            <person name="Liu B."/>
            <person name="Yang B."/>
            <person name="Yin L."/>
            <person name="Li B."/>
            <person name="Zhang Y."/>
            <person name="Zhang S."/>
            <person name="Jiang F."/>
            <person name="Zhang X."/>
            <person name="Ren Y."/>
            <person name="Wang B."/>
            <person name="Wang S."/>
            <person name="Lu Y."/>
            <person name="Wu K."/>
            <person name="Fan W."/>
            <person name="Wang G."/>
        </authorList>
    </citation>
    <scope>NUCLEOTIDE SEQUENCE</scope>
    <source>
        <strain evidence="3">12Hb</strain>
    </source>
</reference>
<dbReference type="Gene3D" id="2.60.120.740">
    <property type="match status" value="2"/>
</dbReference>
<feature type="compositionally biased region" description="Acidic residues" evidence="1">
    <location>
        <begin position="411"/>
        <end position="422"/>
    </location>
</feature>
<accession>A0A6A4JAL7</accession>
<evidence type="ECO:0000313" key="3">
    <source>
        <dbReference type="EMBL" id="KAF6211741.1"/>
    </source>
</evidence>
<dbReference type="EMBL" id="WIXP02000004">
    <property type="protein sequence ID" value="KAF6211741.1"/>
    <property type="molecule type" value="Genomic_DNA"/>
</dbReference>
<evidence type="ECO:0000256" key="2">
    <source>
        <dbReference type="SAM" id="SignalP"/>
    </source>
</evidence>
<evidence type="ECO:0000313" key="4">
    <source>
        <dbReference type="Proteomes" id="UP000466442"/>
    </source>
</evidence>
<dbReference type="PROSITE" id="PS50228">
    <property type="entry name" value="SUEL_LECTIN"/>
    <property type="match status" value="1"/>
</dbReference>
<name>A0A6A4JAL7_APOLU</name>
<dbReference type="Pfam" id="PF02140">
    <property type="entry name" value="SUEL_Lectin"/>
    <property type="match status" value="1"/>
</dbReference>
<comment type="caution">
    <text evidence="3">The sequence shown here is derived from an EMBL/GenBank/DDBJ whole genome shotgun (WGS) entry which is preliminary data.</text>
</comment>
<feature type="compositionally biased region" description="Low complexity" evidence="1">
    <location>
        <begin position="165"/>
        <end position="174"/>
    </location>
</feature>
<dbReference type="SMR" id="A0A6A4JAL7"/>
<gene>
    <name evidence="3" type="ORF">GE061_012256</name>
</gene>
<evidence type="ECO:0000256" key="1">
    <source>
        <dbReference type="SAM" id="MobiDB-lite"/>
    </source>
</evidence>
<organism evidence="3 4">
    <name type="scientific">Apolygus lucorum</name>
    <name type="common">Small green plant bug</name>
    <name type="synonym">Lygocoris lucorum</name>
    <dbReference type="NCBI Taxonomy" id="248454"/>
    <lineage>
        <taxon>Eukaryota</taxon>
        <taxon>Metazoa</taxon>
        <taxon>Ecdysozoa</taxon>
        <taxon>Arthropoda</taxon>
        <taxon>Hexapoda</taxon>
        <taxon>Insecta</taxon>
        <taxon>Pterygota</taxon>
        <taxon>Neoptera</taxon>
        <taxon>Paraneoptera</taxon>
        <taxon>Hemiptera</taxon>
        <taxon>Heteroptera</taxon>
        <taxon>Panheteroptera</taxon>
        <taxon>Cimicomorpha</taxon>
        <taxon>Miridae</taxon>
        <taxon>Mirini</taxon>
        <taxon>Apolygus</taxon>
    </lineage>
</organism>
<proteinExistence type="predicted"/>
<feature type="compositionally biased region" description="Acidic residues" evidence="1">
    <location>
        <begin position="440"/>
        <end position="465"/>
    </location>
</feature>
<protein>
    <submittedName>
        <fullName evidence="3">Uncharacterized protein</fullName>
    </submittedName>
</protein>